<dbReference type="GO" id="GO:0016757">
    <property type="term" value="F:glycosyltransferase activity"/>
    <property type="evidence" value="ECO:0007669"/>
    <property type="project" value="TreeGrafter"/>
</dbReference>
<dbReference type="PANTHER" id="PTHR45947">
    <property type="entry name" value="SULFOQUINOVOSYL TRANSFERASE SQD2"/>
    <property type="match status" value="1"/>
</dbReference>
<dbReference type="Proteomes" id="UP000677918">
    <property type="component" value="Unassembled WGS sequence"/>
</dbReference>
<reference evidence="1" key="1">
    <citation type="submission" date="2021-04" db="EMBL/GenBank/DDBJ databases">
        <title>Draft genome sequence of Xylanibacillus composti strain K13.</title>
        <authorList>
            <person name="Uke A."/>
            <person name="Chhe C."/>
            <person name="Baramee S."/>
            <person name="Kosugi A."/>
        </authorList>
    </citation>
    <scope>NUCLEOTIDE SEQUENCE</scope>
    <source>
        <strain evidence="1">K13</strain>
    </source>
</reference>
<gene>
    <name evidence="1" type="ORF">XYCOK13_13510</name>
</gene>
<dbReference type="Gene3D" id="3.40.50.2000">
    <property type="entry name" value="Glycogen Phosphorylase B"/>
    <property type="match status" value="1"/>
</dbReference>
<protein>
    <recommendedName>
        <fullName evidence="3">Glycosyltransferase involved in cell wall biosynthesis</fullName>
    </recommendedName>
</protein>
<dbReference type="SUPFAM" id="SSF53756">
    <property type="entry name" value="UDP-Glycosyltransferase/glycogen phosphorylase"/>
    <property type="match status" value="1"/>
</dbReference>
<accession>A0A8J4M241</accession>
<dbReference type="InterPro" id="IPR050194">
    <property type="entry name" value="Glycosyltransferase_grp1"/>
</dbReference>
<comment type="caution">
    <text evidence="1">The sequence shown here is derived from an EMBL/GenBank/DDBJ whole genome shotgun (WGS) entry which is preliminary data.</text>
</comment>
<name>A0A8J4M241_9BACL</name>
<evidence type="ECO:0008006" key="3">
    <source>
        <dbReference type="Google" id="ProtNLM"/>
    </source>
</evidence>
<dbReference type="EMBL" id="BOVK01000015">
    <property type="protein sequence ID" value="GIQ68527.1"/>
    <property type="molecule type" value="Genomic_DNA"/>
</dbReference>
<sequence>MKMKVLHLPLEVGNQVSELCVQLRLLGVQAAGLNWRKSNYIGSGPAIVASDAYEMANALEHLFSIYDILHYHTGYTIYPDKSDVALALHAGKKAVMHHRGNDVRHPEAARRRNPYVYTGSSLPASQIIDQLRYFSKHLSTAIVQDYELYDYVSDYYKQVHILPRLIDTSIVKPAVRRQERGGRPLVVHAPTSREFKGTEVVQRVVHSLQKEIPFDFVLLERMRQKEVWQMIAQADLVIDQVLCGAYGNISVEAMACEVPVVCFIRPDIYARMNPKPPIASAHPGQLYDQLKELVKDGERRRRLGKEGRAYVQHVHEASKVARQLTGIYQSL</sequence>
<dbReference type="PANTHER" id="PTHR45947:SF3">
    <property type="entry name" value="SULFOQUINOVOSYL TRANSFERASE SQD2"/>
    <property type="match status" value="1"/>
</dbReference>
<dbReference type="AlphaFoldDB" id="A0A8J4M241"/>
<evidence type="ECO:0000313" key="1">
    <source>
        <dbReference type="EMBL" id="GIQ68527.1"/>
    </source>
</evidence>
<proteinExistence type="predicted"/>
<organism evidence="1 2">
    <name type="scientific">Xylanibacillus composti</name>
    <dbReference type="NCBI Taxonomy" id="1572762"/>
    <lineage>
        <taxon>Bacteria</taxon>
        <taxon>Bacillati</taxon>
        <taxon>Bacillota</taxon>
        <taxon>Bacilli</taxon>
        <taxon>Bacillales</taxon>
        <taxon>Paenibacillaceae</taxon>
        <taxon>Xylanibacillus</taxon>
    </lineage>
</organism>
<keyword evidence="2" id="KW-1185">Reference proteome</keyword>
<evidence type="ECO:0000313" key="2">
    <source>
        <dbReference type="Proteomes" id="UP000677918"/>
    </source>
</evidence>